<sequence>ANSSPDLCEDAGPSLRRMTEVALSQLLELVLALGEGHQLPEGAVRRDEQAPCSGSWHLILREEAAMGIKELQLRRAI</sequence>
<proteinExistence type="predicted"/>
<reference evidence="1" key="1">
    <citation type="submission" date="2021-02" db="EMBL/GenBank/DDBJ databases">
        <authorList>
            <person name="Dougan E. K."/>
            <person name="Rhodes N."/>
            <person name="Thang M."/>
            <person name="Chan C."/>
        </authorList>
    </citation>
    <scope>NUCLEOTIDE SEQUENCE</scope>
</reference>
<evidence type="ECO:0000313" key="2">
    <source>
        <dbReference type="Proteomes" id="UP000604046"/>
    </source>
</evidence>
<comment type="caution">
    <text evidence="1">The sequence shown here is derived from an EMBL/GenBank/DDBJ whole genome shotgun (WGS) entry which is preliminary data.</text>
</comment>
<evidence type="ECO:0000313" key="1">
    <source>
        <dbReference type="EMBL" id="CAE7228680.1"/>
    </source>
</evidence>
<dbReference type="Proteomes" id="UP000604046">
    <property type="component" value="Unassembled WGS sequence"/>
</dbReference>
<feature type="non-terminal residue" evidence="1">
    <location>
        <position position="77"/>
    </location>
</feature>
<dbReference type="AlphaFoldDB" id="A0A812KG36"/>
<keyword evidence="2" id="KW-1185">Reference proteome</keyword>
<gene>
    <name evidence="1" type="ORF">SNAT2548_LOCUS9124</name>
</gene>
<feature type="non-terminal residue" evidence="1">
    <location>
        <position position="1"/>
    </location>
</feature>
<organism evidence="1 2">
    <name type="scientific">Symbiodinium natans</name>
    <dbReference type="NCBI Taxonomy" id="878477"/>
    <lineage>
        <taxon>Eukaryota</taxon>
        <taxon>Sar</taxon>
        <taxon>Alveolata</taxon>
        <taxon>Dinophyceae</taxon>
        <taxon>Suessiales</taxon>
        <taxon>Symbiodiniaceae</taxon>
        <taxon>Symbiodinium</taxon>
    </lineage>
</organism>
<protein>
    <submittedName>
        <fullName evidence="1">Uncharacterized protein</fullName>
    </submittedName>
</protein>
<dbReference type="EMBL" id="CAJNDS010000700">
    <property type="protein sequence ID" value="CAE7228680.1"/>
    <property type="molecule type" value="Genomic_DNA"/>
</dbReference>
<accession>A0A812KG36</accession>
<name>A0A812KG36_9DINO</name>